<dbReference type="GO" id="GO:0009986">
    <property type="term" value="C:cell surface"/>
    <property type="evidence" value="ECO:0007669"/>
    <property type="project" value="TreeGrafter"/>
</dbReference>
<dbReference type="CDD" id="cd00054">
    <property type="entry name" value="EGF_CA"/>
    <property type="match status" value="1"/>
</dbReference>
<feature type="transmembrane region" description="Helical" evidence="6">
    <location>
        <begin position="12"/>
        <end position="35"/>
    </location>
</feature>
<dbReference type="Pfam" id="PF03146">
    <property type="entry name" value="NtA"/>
    <property type="match status" value="1"/>
</dbReference>
<dbReference type="InterPro" id="IPR050969">
    <property type="entry name" value="Dev_Signal_Modulators"/>
</dbReference>
<dbReference type="EnsemblMetazoa" id="G4697.2">
    <property type="protein sequence ID" value="G4697.2:cds"/>
    <property type="gene ID" value="G4697"/>
</dbReference>
<dbReference type="PROSITE" id="PS00022">
    <property type="entry name" value="EGF_1"/>
    <property type="match status" value="3"/>
</dbReference>
<evidence type="ECO:0000256" key="2">
    <source>
        <dbReference type="ARBA" id="ARBA00022737"/>
    </source>
</evidence>
<keyword evidence="2" id="KW-0677">Repeat</keyword>
<dbReference type="GO" id="GO:0005886">
    <property type="term" value="C:plasma membrane"/>
    <property type="evidence" value="ECO:0007669"/>
    <property type="project" value="GOC"/>
</dbReference>
<dbReference type="InterPro" id="IPR004850">
    <property type="entry name" value="NtA_dom"/>
</dbReference>
<dbReference type="PROSITE" id="PS51121">
    <property type="entry name" value="NTA"/>
    <property type="match status" value="1"/>
</dbReference>
<dbReference type="InterPro" id="IPR048287">
    <property type="entry name" value="TSPN-like_N"/>
</dbReference>
<dbReference type="SMART" id="SM00181">
    <property type="entry name" value="EGF"/>
    <property type="match status" value="7"/>
</dbReference>
<dbReference type="PANTHER" id="PTHR14949">
    <property type="entry name" value="EGF-LIKE-DOMAIN, MULTIPLE 7, 8"/>
    <property type="match status" value="1"/>
</dbReference>
<reference evidence="9" key="1">
    <citation type="submission" date="2022-08" db="UniProtKB">
        <authorList>
            <consortium name="EnsemblMetazoa"/>
        </authorList>
    </citation>
    <scope>IDENTIFICATION</scope>
    <source>
        <strain evidence="9">05x7-T-G4-1.051#20</strain>
    </source>
</reference>
<feature type="disulfide bond" evidence="4">
    <location>
        <begin position="530"/>
        <end position="539"/>
    </location>
</feature>
<dbReference type="Gene3D" id="2.60.120.200">
    <property type="match status" value="1"/>
</dbReference>
<dbReference type="OMA" id="CGQGRQS"/>
<dbReference type="GO" id="GO:0005576">
    <property type="term" value="C:extracellular region"/>
    <property type="evidence" value="ECO:0007669"/>
    <property type="project" value="TreeGrafter"/>
</dbReference>
<feature type="disulfide bond" evidence="4">
    <location>
        <begin position="720"/>
        <end position="729"/>
    </location>
</feature>
<name>A0A8W8NBZ7_MAGGI</name>
<evidence type="ECO:0000313" key="9">
    <source>
        <dbReference type="EnsemblMetazoa" id="G4697.2:cds"/>
    </source>
</evidence>
<protein>
    <submittedName>
        <fullName evidence="9">Uncharacterized protein</fullName>
    </submittedName>
</protein>
<dbReference type="Gene3D" id="2.40.50.120">
    <property type="match status" value="1"/>
</dbReference>
<feature type="disulfide bond" evidence="4">
    <location>
        <begin position="703"/>
        <end position="713"/>
    </location>
</feature>
<organism evidence="9 10">
    <name type="scientific">Magallana gigas</name>
    <name type="common">Pacific oyster</name>
    <name type="synonym">Crassostrea gigas</name>
    <dbReference type="NCBI Taxonomy" id="29159"/>
    <lineage>
        <taxon>Eukaryota</taxon>
        <taxon>Metazoa</taxon>
        <taxon>Spiralia</taxon>
        <taxon>Lophotrochozoa</taxon>
        <taxon>Mollusca</taxon>
        <taxon>Bivalvia</taxon>
        <taxon>Autobranchia</taxon>
        <taxon>Pteriomorphia</taxon>
        <taxon>Ostreida</taxon>
        <taxon>Ostreoidea</taxon>
        <taxon>Ostreidae</taxon>
        <taxon>Magallana</taxon>
    </lineage>
</organism>
<dbReference type="Proteomes" id="UP000005408">
    <property type="component" value="Unassembled WGS sequence"/>
</dbReference>
<keyword evidence="6" id="KW-1133">Transmembrane helix</keyword>
<feature type="region of interest" description="Disordered" evidence="5">
    <location>
        <begin position="409"/>
        <end position="442"/>
    </location>
</feature>
<dbReference type="GO" id="GO:0043236">
    <property type="term" value="F:laminin binding"/>
    <property type="evidence" value="ECO:0007669"/>
    <property type="project" value="InterPro"/>
</dbReference>
<feature type="disulfide bond" evidence="4">
    <location>
        <begin position="689"/>
        <end position="698"/>
    </location>
</feature>
<keyword evidence="6" id="KW-0812">Transmembrane</keyword>
<keyword evidence="10" id="KW-1185">Reference proteome</keyword>
<dbReference type="AlphaFoldDB" id="A0A8W8NBZ7"/>
<keyword evidence="4" id="KW-0245">EGF-like domain</keyword>
<dbReference type="Pfam" id="PF00090">
    <property type="entry name" value="TSP_1"/>
    <property type="match status" value="2"/>
</dbReference>
<dbReference type="InterPro" id="IPR036383">
    <property type="entry name" value="TSP1_rpt_sf"/>
</dbReference>
<dbReference type="Pfam" id="PF25024">
    <property type="entry name" value="EGF_TEN"/>
    <property type="match status" value="1"/>
</dbReference>
<proteinExistence type="predicted"/>
<dbReference type="InterPro" id="IPR008993">
    <property type="entry name" value="TIMP-like_OB-fold"/>
</dbReference>
<dbReference type="PANTHER" id="PTHR14949:SF56">
    <property type="entry name" value="EGF-LIKE-DOMAIN, MULTIPLE 7"/>
    <property type="match status" value="1"/>
</dbReference>
<dbReference type="InterPro" id="IPR000742">
    <property type="entry name" value="EGF"/>
</dbReference>
<dbReference type="Gene3D" id="2.20.100.10">
    <property type="entry name" value="Thrombospondin type-1 (TSP1) repeat"/>
    <property type="match status" value="2"/>
</dbReference>
<keyword evidence="6" id="KW-0472">Membrane</keyword>
<dbReference type="SUPFAM" id="SSF50242">
    <property type="entry name" value="TIMP-like"/>
    <property type="match status" value="1"/>
</dbReference>
<keyword evidence="3 4" id="KW-1015">Disulfide bond</keyword>
<feature type="domain" description="EGF-like" evidence="7">
    <location>
        <begin position="700"/>
        <end position="730"/>
    </location>
</feature>
<sequence>MWLNRHRLNGLILTYLTLLEVAFLTQGCILLLNGWTPMSVYNRTLLADVVVSGFVHETYKDFRSQDLTYSAKIELVTVYKGQELVDNLTSVAKNTFVISNFGDKKMCYADIQENEMYILFLTVYKRRLSAKYDDIFGAATELTKPREEEILTHLGWNFWSPWESCSATCGGGTQVRRRGCSTPATSCSSEASENRACNGFSCKGTTDVLQALGLPKFPHGVSTDLNRTSAYIVNSEANLYIPLSDLYRGKFPKDFSILITAKLNTSSDGYLLTFSDIMGQQKMAIKYGEGLTLEYYDQNGLPGPKSPGFRESLSDSTWHQFAFSVEDQLVTLFVDCEKVKSQFFGRAKDPYVGVNLMLALGPYFARYGSPFEGSIQQLVVAQDPSAAEQQCSTKLQNGGNRSVREQAVKDDSQVSTAQRQTQSEQSQPDKTDSKPAVKNATTSTLNTQANQYVYVDWSEWSTCSASCGMGFQSRTRYCGNNDLDNCLEKENQLIQTRPCGGKTCSDNAVKDCASVCFNGGSCRSDGNCVCPKGYKGKQCQKAICSPRCKNGGKCIRPGVCSCLPGYRKPTCKGGCNITCQNGGECWRKNKCKCKKGYKGKDCSIPVCRRKCSNGGKCVAPNKCSCRRDYKGRRCQKAICKPKCKNGGSCIFPNVCKCNAGFYGPHCEQYKCRRRCKNGGFCVGPNKCSCQPGYSGKWCQIGRCNHPCLNGGKCRNNKCRCTAGWKGERCTVRGCSYERYTVPYDRSYKRMVREEYITKCGPWSWKSCVKTRIRYEIVTKTTYKYSYKCV</sequence>
<feature type="disulfide bond" evidence="4">
    <location>
        <begin position="512"/>
        <end position="522"/>
    </location>
</feature>
<dbReference type="GO" id="GO:0005102">
    <property type="term" value="F:signaling receptor binding"/>
    <property type="evidence" value="ECO:0007669"/>
    <property type="project" value="TreeGrafter"/>
</dbReference>
<dbReference type="SUPFAM" id="SSF49899">
    <property type="entry name" value="Concanavalin A-like lectins/glucanases"/>
    <property type="match status" value="1"/>
</dbReference>
<dbReference type="GO" id="GO:0043113">
    <property type="term" value="P:receptor clustering"/>
    <property type="evidence" value="ECO:0007669"/>
    <property type="project" value="InterPro"/>
</dbReference>
<evidence type="ECO:0000259" key="7">
    <source>
        <dbReference type="PROSITE" id="PS50026"/>
    </source>
</evidence>
<dbReference type="PROSITE" id="PS50026">
    <property type="entry name" value="EGF_3"/>
    <property type="match status" value="4"/>
</dbReference>
<feature type="domain" description="EGF-like" evidence="7">
    <location>
        <begin position="603"/>
        <end position="635"/>
    </location>
</feature>
<dbReference type="SUPFAM" id="SSF82895">
    <property type="entry name" value="TSP-1 type 1 repeat"/>
    <property type="match status" value="2"/>
</dbReference>
<feature type="disulfide bond" evidence="4">
    <location>
        <begin position="671"/>
        <end position="681"/>
    </location>
</feature>
<dbReference type="Gene3D" id="2.10.25.10">
    <property type="entry name" value="Laminin"/>
    <property type="match status" value="4"/>
</dbReference>
<feature type="compositionally biased region" description="Polar residues" evidence="5">
    <location>
        <begin position="413"/>
        <end position="426"/>
    </location>
</feature>
<evidence type="ECO:0000256" key="5">
    <source>
        <dbReference type="SAM" id="MobiDB-lite"/>
    </source>
</evidence>
<dbReference type="InterPro" id="IPR013320">
    <property type="entry name" value="ConA-like_dom_sf"/>
</dbReference>
<evidence type="ECO:0000313" key="10">
    <source>
        <dbReference type="Proteomes" id="UP000005408"/>
    </source>
</evidence>
<evidence type="ECO:0000256" key="4">
    <source>
        <dbReference type="PROSITE-ProRule" id="PRU00076"/>
    </source>
</evidence>
<dbReference type="PROSITE" id="PS01186">
    <property type="entry name" value="EGF_2"/>
    <property type="match status" value="3"/>
</dbReference>
<dbReference type="OrthoDB" id="382013at2759"/>
<dbReference type="SUPFAM" id="SSF57196">
    <property type="entry name" value="EGF/Laminin"/>
    <property type="match status" value="1"/>
</dbReference>
<evidence type="ECO:0000259" key="8">
    <source>
        <dbReference type="PROSITE" id="PS51121"/>
    </source>
</evidence>
<dbReference type="SMART" id="SM00209">
    <property type="entry name" value="TSP1"/>
    <property type="match status" value="2"/>
</dbReference>
<feature type="domain" description="EGF-like" evidence="7">
    <location>
        <begin position="508"/>
        <end position="540"/>
    </location>
</feature>
<keyword evidence="1" id="KW-0732">Signal</keyword>
<evidence type="ECO:0000256" key="6">
    <source>
        <dbReference type="SAM" id="Phobius"/>
    </source>
</evidence>
<feature type="disulfide bond" evidence="4">
    <location>
        <begin position="607"/>
        <end position="617"/>
    </location>
</feature>
<feature type="disulfide bond" evidence="4">
    <location>
        <begin position="625"/>
        <end position="634"/>
    </location>
</feature>
<comment type="caution">
    <text evidence="4">Lacks conserved residue(s) required for the propagation of feature annotation.</text>
</comment>
<dbReference type="InterPro" id="IPR000884">
    <property type="entry name" value="TSP1_rpt"/>
</dbReference>
<feature type="domain" description="NtA" evidence="8">
    <location>
        <begin position="28"/>
        <end position="164"/>
    </location>
</feature>
<feature type="domain" description="EGF-like" evidence="7">
    <location>
        <begin position="667"/>
        <end position="699"/>
    </location>
</feature>
<dbReference type="SMART" id="SM00210">
    <property type="entry name" value="TSPN"/>
    <property type="match status" value="1"/>
</dbReference>
<accession>A0A8W8NBZ7</accession>
<evidence type="ECO:0000256" key="3">
    <source>
        <dbReference type="ARBA" id="ARBA00023157"/>
    </source>
</evidence>
<evidence type="ECO:0000256" key="1">
    <source>
        <dbReference type="ARBA" id="ARBA00022729"/>
    </source>
</evidence>
<dbReference type="PROSITE" id="PS50092">
    <property type="entry name" value="TSP1"/>
    <property type="match status" value="2"/>
</dbReference>